<dbReference type="PATRIC" id="fig|2064.6.peg.3038"/>
<dbReference type="OrthoDB" id="3770261at2"/>
<accession>A0A0D0P0T9</accession>
<dbReference type="STRING" id="2064.TR51_14120"/>
<dbReference type="EMBL" id="JXZB01000002">
    <property type="protein sequence ID" value="KIQ65141.1"/>
    <property type="molecule type" value="Genomic_DNA"/>
</dbReference>
<protein>
    <recommendedName>
        <fullName evidence="3">DUF3626 domain-containing protein</fullName>
    </recommendedName>
</protein>
<dbReference type="Proteomes" id="UP000032066">
    <property type="component" value="Unassembled WGS sequence"/>
</dbReference>
<sequence length="283" mass="30464">MDTPEARALRHVAARSSGDPLPAGIDVTLNFHPDRELDGVPILESLARDGVYRSQFSTGTSNGGLTAHPGGDRWTWESRIFGGAYDDAPAERRPVYGALNHLRSPYGGAPRFGSAHFRLAPGALDRATFCYPDSFFEPEHFGTAAAMALITLVDADGPDLLDAYVEAQLHGSVRVSDHFDALVLDPCYRGTAVETAARALPCRLERHPGHRLTVDELARHDDYRGPHITALGAKIARDGSPGGPTGGVLDPAVIGAAVRSGQYDPQELKKVWHCLARFGRPVD</sequence>
<gene>
    <name evidence="1" type="ORF">TR51_14120</name>
</gene>
<evidence type="ECO:0008006" key="3">
    <source>
        <dbReference type="Google" id="ProtNLM"/>
    </source>
</evidence>
<dbReference type="Pfam" id="PF12294">
    <property type="entry name" value="DUF3626"/>
    <property type="match status" value="1"/>
</dbReference>
<keyword evidence="2" id="KW-1185">Reference proteome</keyword>
<proteinExistence type="predicted"/>
<evidence type="ECO:0000313" key="1">
    <source>
        <dbReference type="EMBL" id="KIQ65141.1"/>
    </source>
</evidence>
<reference evidence="1 2" key="1">
    <citation type="submission" date="2015-02" db="EMBL/GenBank/DDBJ databases">
        <title>Draft genome sequence of Kitasatospora griseola MF730-N6, a bafilomycin, terpentecin and satosporin producer.</title>
        <authorList>
            <person name="Arens J.C."/>
            <person name="Haltli B."/>
            <person name="Kerr R.G."/>
        </authorList>
    </citation>
    <scope>NUCLEOTIDE SEQUENCE [LARGE SCALE GENOMIC DNA]</scope>
    <source>
        <strain evidence="1 2">MF730-N6</strain>
    </source>
</reference>
<dbReference type="InterPro" id="IPR022074">
    <property type="entry name" value="DUF3626"/>
</dbReference>
<evidence type="ECO:0000313" key="2">
    <source>
        <dbReference type="Proteomes" id="UP000032066"/>
    </source>
</evidence>
<comment type="caution">
    <text evidence="1">The sequence shown here is derived from an EMBL/GenBank/DDBJ whole genome shotgun (WGS) entry which is preliminary data.</text>
</comment>
<organism evidence="1 2">
    <name type="scientific">Kitasatospora griseola</name>
    <name type="common">Streptomyces griseolosporeus</name>
    <dbReference type="NCBI Taxonomy" id="2064"/>
    <lineage>
        <taxon>Bacteria</taxon>
        <taxon>Bacillati</taxon>
        <taxon>Actinomycetota</taxon>
        <taxon>Actinomycetes</taxon>
        <taxon>Kitasatosporales</taxon>
        <taxon>Streptomycetaceae</taxon>
        <taxon>Kitasatospora</taxon>
    </lineage>
</organism>
<dbReference type="AlphaFoldDB" id="A0A0D0P0T9"/>
<dbReference type="RefSeq" id="WP_043911187.1">
    <property type="nucleotide sequence ID" value="NZ_JXZB01000002.1"/>
</dbReference>
<name>A0A0D0P0T9_KITGR</name>